<dbReference type="EMBL" id="GGEC01059609">
    <property type="protein sequence ID" value="MBX40093.1"/>
    <property type="molecule type" value="Transcribed_RNA"/>
</dbReference>
<organism evidence="1">
    <name type="scientific">Rhizophora mucronata</name>
    <name type="common">Asiatic mangrove</name>
    <dbReference type="NCBI Taxonomy" id="61149"/>
    <lineage>
        <taxon>Eukaryota</taxon>
        <taxon>Viridiplantae</taxon>
        <taxon>Streptophyta</taxon>
        <taxon>Embryophyta</taxon>
        <taxon>Tracheophyta</taxon>
        <taxon>Spermatophyta</taxon>
        <taxon>Magnoliopsida</taxon>
        <taxon>eudicotyledons</taxon>
        <taxon>Gunneridae</taxon>
        <taxon>Pentapetalae</taxon>
        <taxon>rosids</taxon>
        <taxon>fabids</taxon>
        <taxon>Malpighiales</taxon>
        <taxon>Rhizophoraceae</taxon>
        <taxon>Rhizophora</taxon>
    </lineage>
</organism>
<sequence length="36" mass="4087">MNLTKKKGMAPKAALNIVWDSRADLSPMVILLIFYH</sequence>
<dbReference type="AlphaFoldDB" id="A0A2P2NC88"/>
<protein>
    <submittedName>
        <fullName evidence="1">Uncharacterized protein</fullName>
    </submittedName>
</protein>
<accession>A0A2P2NC88</accession>
<reference evidence="1" key="1">
    <citation type="submission" date="2018-02" db="EMBL/GenBank/DDBJ databases">
        <title>Rhizophora mucronata_Transcriptome.</title>
        <authorList>
            <person name="Meera S.P."/>
            <person name="Sreeshan A."/>
            <person name="Augustine A."/>
        </authorList>
    </citation>
    <scope>NUCLEOTIDE SEQUENCE</scope>
    <source>
        <tissue evidence="1">Leaf</tissue>
    </source>
</reference>
<proteinExistence type="predicted"/>
<evidence type="ECO:0000313" key="1">
    <source>
        <dbReference type="EMBL" id="MBX40093.1"/>
    </source>
</evidence>
<name>A0A2P2NC88_RHIMU</name>